<dbReference type="PANTHER" id="PTHR30636">
    <property type="entry name" value="UPF0701 PROTEIN YICC"/>
    <property type="match status" value="1"/>
</dbReference>
<dbReference type="GO" id="GO:0016787">
    <property type="term" value="F:hydrolase activity"/>
    <property type="evidence" value="ECO:0007669"/>
    <property type="project" value="UniProtKB-KW"/>
</dbReference>
<evidence type="ECO:0000256" key="5">
    <source>
        <dbReference type="ARBA" id="ARBA00035648"/>
    </source>
</evidence>
<feature type="domain" description="Endoribonuclease YicC-like N-terminal" evidence="6">
    <location>
        <begin position="2"/>
        <end position="115"/>
    </location>
</feature>
<sequence>QEDLRFADPIIREILTQRIARGKVEVRASLLADENAEPATVNNTMLERIMALQASIQASVPNAHPLSVFNLMSLPGVLTSRRPDEDQLSDAIRTIVNQALDTFTASRAREGEALARVLLTNCDQIETVVKDLQPKIPAILTHIEEKLQERLETALSKALTDNSTLTKEEVSDRIRQEVTLYALRLDVEEEMNRLLTHVAEVRRILHKGGAVGRRLDFVVQEMNREANTLGSKAAAIDMTNAALQLKVIIEQMREQIQNLE</sequence>
<evidence type="ECO:0000259" key="6">
    <source>
        <dbReference type="Pfam" id="PF03755"/>
    </source>
</evidence>
<comment type="cofactor">
    <cofactor evidence="1">
        <name>a divalent metal cation</name>
        <dbReference type="ChEBI" id="CHEBI:60240"/>
    </cofactor>
</comment>
<evidence type="ECO:0000259" key="7">
    <source>
        <dbReference type="Pfam" id="PF08340"/>
    </source>
</evidence>
<protein>
    <recommendedName>
        <fullName evidence="9">YicC family protein</fullName>
    </recommendedName>
</protein>
<evidence type="ECO:0000256" key="1">
    <source>
        <dbReference type="ARBA" id="ARBA00001968"/>
    </source>
</evidence>
<feature type="non-terminal residue" evidence="8">
    <location>
        <position position="1"/>
    </location>
</feature>
<dbReference type="InterPro" id="IPR013527">
    <property type="entry name" value="YicC-like_N"/>
</dbReference>
<dbReference type="InterPro" id="IPR005229">
    <property type="entry name" value="YicC/YloC-like"/>
</dbReference>
<feature type="domain" description="Endoribonuclease YicC-like C-terminal" evidence="7">
    <location>
        <begin position="142"/>
        <end position="260"/>
    </location>
</feature>
<keyword evidence="4" id="KW-0378">Hydrolase</keyword>
<dbReference type="PANTHER" id="PTHR30636:SF3">
    <property type="entry name" value="UPF0701 PROTEIN YICC"/>
    <property type="match status" value="1"/>
</dbReference>
<gene>
    <name evidence="8" type="ORF">EVA_08061</name>
</gene>
<dbReference type="EMBL" id="AMCI01002017">
    <property type="protein sequence ID" value="EJX03832.1"/>
    <property type="molecule type" value="Genomic_DNA"/>
</dbReference>
<organism evidence="8">
    <name type="scientific">gut metagenome</name>
    <dbReference type="NCBI Taxonomy" id="749906"/>
    <lineage>
        <taxon>unclassified sequences</taxon>
        <taxon>metagenomes</taxon>
        <taxon>organismal metagenomes</taxon>
    </lineage>
</organism>
<evidence type="ECO:0000313" key="8">
    <source>
        <dbReference type="EMBL" id="EJX03832.1"/>
    </source>
</evidence>
<evidence type="ECO:0008006" key="9">
    <source>
        <dbReference type="Google" id="ProtNLM"/>
    </source>
</evidence>
<keyword evidence="3" id="KW-0255">Endonuclease</keyword>
<keyword evidence="2" id="KW-0540">Nuclease</keyword>
<comment type="similarity">
    <text evidence="5">Belongs to the YicC/YloC family.</text>
</comment>
<name>J9G992_9ZZZZ</name>
<dbReference type="GO" id="GO:0004521">
    <property type="term" value="F:RNA endonuclease activity"/>
    <property type="evidence" value="ECO:0007669"/>
    <property type="project" value="InterPro"/>
</dbReference>
<dbReference type="NCBIfam" id="TIGR00255">
    <property type="entry name" value="YicC/YloC family endoribonuclease"/>
    <property type="match status" value="1"/>
</dbReference>
<evidence type="ECO:0000256" key="4">
    <source>
        <dbReference type="ARBA" id="ARBA00022801"/>
    </source>
</evidence>
<reference evidence="8" key="1">
    <citation type="journal article" date="2012" name="PLoS ONE">
        <title>Gene sets for utilization of primary and secondary nutrition supplies in the distal gut of endangered iberian lynx.</title>
        <authorList>
            <person name="Alcaide M."/>
            <person name="Messina E."/>
            <person name="Richter M."/>
            <person name="Bargiela R."/>
            <person name="Peplies J."/>
            <person name="Huws S.A."/>
            <person name="Newbold C.J."/>
            <person name="Golyshin P.N."/>
            <person name="Simon M.A."/>
            <person name="Lopez G."/>
            <person name="Yakimov M.M."/>
            <person name="Ferrer M."/>
        </authorList>
    </citation>
    <scope>NUCLEOTIDE SEQUENCE</scope>
</reference>
<dbReference type="AlphaFoldDB" id="J9G992"/>
<dbReference type="InterPro" id="IPR013551">
    <property type="entry name" value="YicC-like_C"/>
</dbReference>
<evidence type="ECO:0000256" key="3">
    <source>
        <dbReference type="ARBA" id="ARBA00022759"/>
    </source>
</evidence>
<accession>J9G992</accession>
<dbReference type="Pfam" id="PF08340">
    <property type="entry name" value="YicC-like_C"/>
    <property type="match status" value="1"/>
</dbReference>
<comment type="caution">
    <text evidence="8">The sequence shown here is derived from an EMBL/GenBank/DDBJ whole genome shotgun (WGS) entry which is preliminary data.</text>
</comment>
<evidence type="ECO:0000256" key="2">
    <source>
        <dbReference type="ARBA" id="ARBA00022722"/>
    </source>
</evidence>
<proteinExistence type="inferred from homology"/>
<dbReference type="Pfam" id="PF03755">
    <property type="entry name" value="YicC-like_N"/>
    <property type="match status" value="1"/>
</dbReference>